<evidence type="ECO:0000313" key="2">
    <source>
        <dbReference type="EMBL" id="EGG13914.1"/>
    </source>
</evidence>
<reference evidence="3" key="1">
    <citation type="journal article" date="2011" name="Genome Res.">
        <title>Phylogeny-wide analysis of social amoeba genomes highlights ancient origins for complex intercellular communication.</title>
        <authorList>
            <person name="Heidel A.J."/>
            <person name="Lawal H.M."/>
            <person name="Felder M."/>
            <person name="Schilde C."/>
            <person name="Helps N.R."/>
            <person name="Tunggal B."/>
            <person name="Rivero F."/>
            <person name="John U."/>
            <person name="Schleicher M."/>
            <person name="Eichinger L."/>
            <person name="Platzer M."/>
            <person name="Noegel A.A."/>
            <person name="Schaap P."/>
            <person name="Gloeckner G."/>
        </authorList>
    </citation>
    <scope>NUCLEOTIDE SEQUENCE [LARGE SCALE GENOMIC DNA]</scope>
    <source>
        <strain evidence="3">SH3</strain>
    </source>
</reference>
<sequence>MSSSEEQLINSIKELNLPFPYRCTIEYYKLSMTDTVVRPLIVVGVDRSLSEQERSLVPRSIDGITVQMEYTTIVDPSPAQLLARQQQQKDQKDNGVVDILEEQDMEDDDDDDDDDEEDEEDEMDE</sequence>
<feature type="region of interest" description="Disordered" evidence="1">
    <location>
        <begin position="82"/>
        <end position="125"/>
    </location>
</feature>
<dbReference type="KEGG" id="dfa:DFA_11675"/>
<protein>
    <submittedName>
        <fullName evidence="2">Uncharacterized protein</fullName>
    </submittedName>
</protein>
<name>F4QDW7_CACFS</name>
<evidence type="ECO:0000256" key="1">
    <source>
        <dbReference type="SAM" id="MobiDB-lite"/>
    </source>
</evidence>
<feature type="compositionally biased region" description="Acidic residues" evidence="1">
    <location>
        <begin position="99"/>
        <end position="125"/>
    </location>
</feature>
<evidence type="ECO:0000313" key="3">
    <source>
        <dbReference type="Proteomes" id="UP000007797"/>
    </source>
</evidence>
<organism evidence="2 3">
    <name type="scientific">Cavenderia fasciculata</name>
    <name type="common">Slime mold</name>
    <name type="synonym">Dictyostelium fasciculatum</name>
    <dbReference type="NCBI Taxonomy" id="261658"/>
    <lineage>
        <taxon>Eukaryota</taxon>
        <taxon>Amoebozoa</taxon>
        <taxon>Evosea</taxon>
        <taxon>Eumycetozoa</taxon>
        <taxon>Dictyostelia</taxon>
        <taxon>Acytosteliales</taxon>
        <taxon>Cavenderiaceae</taxon>
        <taxon>Cavenderia</taxon>
    </lineage>
</organism>
<gene>
    <name evidence="2" type="ORF">DFA_11675</name>
</gene>
<dbReference type="GeneID" id="14865656"/>
<dbReference type="EMBL" id="GL883029">
    <property type="protein sequence ID" value="EGG13914.1"/>
    <property type="molecule type" value="Genomic_DNA"/>
</dbReference>
<dbReference type="AlphaFoldDB" id="F4QDW7"/>
<dbReference type="OMA" id="VRIQMEY"/>
<dbReference type="OrthoDB" id="19340at2759"/>
<keyword evidence="3" id="KW-1185">Reference proteome</keyword>
<proteinExistence type="predicted"/>
<dbReference type="RefSeq" id="XP_004350622.1">
    <property type="nucleotide sequence ID" value="XM_004350571.1"/>
</dbReference>
<dbReference type="Proteomes" id="UP000007797">
    <property type="component" value="Unassembled WGS sequence"/>
</dbReference>
<accession>F4QDW7</accession>